<dbReference type="Proteomes" id="UP000054270">
    <property type="component" value="Unassembled WGS sequence"/>
</dbReference>
<organism evidence="2 3">
    <name type="scientific">Hypholoma sublateritium (strain FD-334 SS-4)</name>
    <dbReference type="NCBI Taxonomy" id="945553"/>
    <lineage>
        <taxon>Eukaryota</taxon>
        <taxon>Fungi</taxon>
        <taxon>Dikarya</taxon>
        <taxon>Basidiomycota</taxon>
        <taxon>Agaricomycotina</taxon>
        <taxon>Agaricomycetes</taxon>
        <taxon>Agaricomycetidae</taxon>
        <taxon>Agaricales</taxon>
        <taxon>Agaricineae</taxon>
        <taxon>Strophariaceae</taxon>
        <taxon>Hypholoma</taxon>
    </lineage>
</organism>
<keyword evidence="1" id="KW-0732">Signal</keyword>
<sequence>MILAALIVHALYLEYSSALKTLNVSCSTNLELFKLQLARELNPSAWHSHRQARQKGERTLKKRQSFAKHPHIWLYMIGRF</sequence>
<name>A0A0D2PBY2_HYPSF</name>
<evidence type="ECO:0000313" key="2">
    <source>
        <dbReference type="EMBL" id="KJA17795.1"/>
    </source>
</evidence>
<feature type="chain" id="PRO_5002248413" evidence="1">
    <location>
        <begin position="19"/>
        <end position="80"/>
    </location>
</feature>
<keyword evidence="3" id="KW-1185">Reference proteome</keyword>
<gene>
    <name evidence="2" type="ORF">HYPSUDRAFT_1002428</name>
</gene>
<dbReference type="AlphaFoldDB" id="A0A0D2PBY2"/>
<proteinExistence type="predicted"/>
<evidence type="ECO:0000256" key="1">
    <source>
        <dbReference type="SAM" id="SignalP"/>
    </source>
</evidence>
<dbReference type="EMBL" id="KN817598">
    <property type="protein sequence ID" value="KJA17795.1"/>
    <property type="molecule type" value="Genomic_DNA"/>
</dbReference>
<reference evidence="3" key="1">
    <citation type="submission" date="2014-04" db="EMBL/GenBank/DDBJ databases">
        <title>Evolutionary Origins and Diversification of the Mycorrhizal Mutualists.</title>
        <authorList>
            <consortium name="DOE Joint Genome Institute"/>
            <consortium name="Mycorrhizal Genomics Consortium"/>
            <person name="Kohler A."/>
            <person name="Kuo A."/>
            <person name="Nagy L.G."/>
            <person name="Floudas D."/>
            <person name="Copeland A."/>
            <person name="Barry K.W."/>
            <person name="Cichocki N."/>
            <person name="Veneault-Fourrey C."/>
            <person name="LaButti K."/>
            <person name="Lindquist E.A."/>
            <person name="Lipzen A."/>
            <person name="Lundell T."/>
            <person name="Morin E."/>
            <person name="Murat C."/>
            <person name="Riley R."/>
            <person name="Ohm R."/>
            <person name="Sun H."/>
            <person name="Tunlid A."/>
            <person name="Henrissat B."/>
            <person name="Grigoriev I.V."/>
            <person name="Hibbett D.S."/>
            <person name="Martin F."/>
        </authorList>
    </citation>
    <scope>NUCLEOTIDE SEQUENCE [LARGE SCALE GENOMIC DNA]</scope>
    <source>
        <strain evidence="3">FD-334 SS-4</strain>
    </source>
</reference>
<feature type="signal peptide" evidence="1">
    <location>
        <begin position="1"/>
        <end position="18"/>
    </location>
</feature>
<accession>A0A0D2PBY2</accession>
<evidence type="ECO:0000313" key="3">
    <source>
        <dbReference type="Proteomes" id="UP000054270"/>
    </source>
</evidence>
<protein>
    <submittedName>
        <fullName evidence="2">Uncharacterized protein</fullName>
    </submittedName>
</protein>